<comment type="similarity">
    <text evidence="1">Belongs to the intimin/invasin family.</text>
</comment>
<keyword evidence="3" id="KW-0732">Signal</keyword>
<dbReference type="PANTHER" id="PTHR39576:SF2">
    <property type="entry name" value="ATTACHING AND EFFACING PROTEIN HOMOLOG-RELATED"/>
    <property type="match status" value="1"/>
</dbReference>
<dbReference type="PROSITE" id="PS51782">
    <property type="entry name" value="LYSM"/>
    <property type="match status" value="1"/>
</dbReference>
<dbReference type="InterPro" id="IPR018392">
    <property type="entry name" value="LysM"/>
</dbReference>
<accession>A0A6G9I8U7</accession>
<feature type="domain" description="LysM" evidence="4">
    <location>
        <begin position="47"/>
        <end position="93"/>
    </location>
</feature>
<evidence type="ECO:0000256" key="3">
    <source>
        <dbReference type="SAM" id="SignalP"/>
    </source>
</evidence>
<evidence type="ECO:0000256" key="2">
    <source>
        <dbReference type="SAM" id="MobiDB-lite"/>
    </source>
</evidence>
<dbReference type="FunCoup" id="A0A6G9I8U7">
    <property type="interactions" value="21"/>
</dbReference>
<evidence type="ECO:0000259" key="4">
    <source>
        <dbReference type="PROSITE" id="PS51782"/>
    </source>
</evidence>
<gene>
    <name evidence="5" type="ORF">IPMB12_02435</name>
</gene>
<dbReference type="InterPro" id="IPR051715">
    <property type="entry name" value="Intimin-Invasin_domain"/>
</dbReference>
<sequence>MTKSLNLSIIASFIVVALSSSVAYAKPSVIPTTKAATTEEDAAEKVRLYINSQQRSLYQIALLSGISVTELRELNKGTYDNIDVVKAGESIVLPASSPLLPPEQTTLSANDKYDLPKLGSSETVTPTESDSDIIDKHIAQALTTIGQQDWENMSSDKMKDQLRNDTQQYAENYVRNQVNSQIIDPIRGAAQDFLGRFGTAQLGFNVSDEGRLNNVSVKLFSPWYDSENTLIFSQMSFQEYENDRRIGNFGIGQRWDVADKSWLLGYNVFLDHDFQRAHNRLGLGLEAWSDYMKLAINYYYPLSDWKVSRDFDNYLERAARGFDVRFQGYLPSYPHLGGSLMFEQYFGDEVALFGKDNLQKDPYAVTIGVDYTPVPLFTIRGEHKQGQDSQTDAKLDVTMNYRIGVPLKDQLDPDMVAAARSLRGSRYDLVDRNNFIVLEYKANKLSVDLASIGEQMEGTLFPVGVMVSNAKGNVQSLRWNGADLNQLLADGGDLCYNRGVAIVPGVTAAVACPAPNLWNAVTTTDYNNWSVAIPPYVNATGVRNPVAGTTSTAGRYTFSVTVSDSKNEATSNSVYLAIKTNRRIQLDNITPASGGTTLALAIPASGTHVATLEGTLVDATNTKFSDASFYSLFPGTTTAPTAADVAMMNAVWSANVVSDGSKITFVHDDGTNVCPTSAPKCLIVKSITTTTPTDSYKIDVATSVEFGAIDVKLDAAPCGGNSAGSNKQTVHFAGSGAAMAIELYRQDPSGLTLLGFDNTGSGIVGVPAGSLRVGNTYEIKAYYDAARTSLIPTPTVTWSLAGNNVAACPSPVTTTMPASAPFFEVATGTDETYTLKGRPTSLASVGTSINSVTVTPAACAGDQGFNLRVEVN</sequence>
<dbReference type="GO" id="GO:0009279">
    <property type="term" value="C:cell outer membrane"/>
    <property type="evidence" value="ECO:0007669"/>
    <property type="project" value="TreeGrafter"/>
</dbReference>
<evidence type="ECO:0000256" key="1">
    <source>
        <dbReference type="ARBA" id="ARBA00010116"/>
    </source>
</evidence>
<name>A0A6G9I8U7_9GAMM</name>
<organism evidence="5 6">
    <name type="scientific">Zophobihabitans entericus</name>
    <dbReference type="NCBI Taxonomy" id="1635327"/>
    <lineage>
        <taxon>Bacteria</taxon>
        <taxon>Pseudomonadati</taxon>
        <taxon>Pseudomonadota</taxon>
        <taxon>Gammaproteobacteria</taxon>
        <taxon>Orbales</taxon>
        <taxon>Orbaceae</taxon>
        <taxon>Zophobihabitans</taxon>
    </lineage>
</organism>
<evidence type="ECO:0000313" key="6">
    <source>
        <dbReference type="Proteomes" id="UP000501168"/>
    </source>
</evidence>
<dbReference type="KEGG" id="orb:IPMB12_02435"/>
<keyword evidence="6" id="KW-1185">Reference proteome</keyword>
<proteinExistence type="inferred from homology"/>
<dbReference type="PRINTS" id="PR01369">
    <property type="entry name" value="INTIMIN"/>
</dbReference>
<dbReference type="InterPro" id="IPR038177">
    <property type="entry name" value="IAT_beta_sf"/>
</dbReference>
<evidence type="ECO:0000313" key="5">
    <source>
        <dbReference type="EMBL" id="QIQ20641.1"/>
    </source>
</evidence>
<dbReference type="Gene3D" id="2.40.160.160">
    <property type="entry name" value="Inverse autotransporter, beta-domain"/>
    <property type="match status" value="1"/>
</dbReference>
<dbReference type="Pfam" id="PF11924">
    <property type="entry name" value="IAT_beta"/>
    <property type="match status" value="1"/>
</dbReference>
<feature type="signal peptide" evidence="3">
    <location>
        <begin position="1"/>
        <end position="25"/>
    </location>
</feature>
<dbReference type="RefSeq" id="WP_166914617.1">
    <property type="nucleotide sequence ID" value="NZ_CP050253.1"/>
</dbReference>
<dbReference type="AlphaFoldDB" id="A0A6G9I8U7"/>
<protein>
    <recommendedName>
        <fullName evidence="4">LysM domain-containing protein</fullName>
    </recommendedName>
</protein>
<dbReference type="FunFam" id="2.40.160.160:FF:000001">
    <property type="entry name" value="Intimin-like inverse autotransporter SinH"/>
    <property type="match status" value="1"/>
</dbReference>
<dbReference type="InterPro" id="IPR003535">
    <property type="entry name" value="Intimin/invasin_bac"/>
</dbReference>
<feature type="chain" id="PRO_5026179443" description="LysM domain-containing protein" evidence="3">
    <location>
        <begin position="26"/>
        <end position="872"/>
    </location>
</feature>
<dbReference type="PANTHER" id="PTHR39576">
    <property type="entry name" value="ATTACHING AND EFFACING PROTEIN HOMOLOG-RELATED-RELATED"/>
    <property type="match status" value="1"/>
</dbReference>
<reference evidence="5 6" key="1">
    <citation type="submission" date="2020-03" db="EMBL/GenBank/DDBJ databases">
        <title>Complete genome sequence of Orbus sp. IPMB12 (BCRC 80908).</title>
        <authorList>
            <person name="Lo W.-S."/>
            <person name="Chang T.-H."/>
            <person name="Kuo C.-H."/>
        </authorList>
    </citation>
    <scope>NUCLEOTIDE SEQUENCE [LARGE SCALE GENOMIC DNA]</scope>
    <source>
        <strain evidence="5 6">IPMB12</strain>
    </source>
</reference>
<dbReference type="InParanoid" id="A0A6G9I8U7"/>
<dbReference type="InterPro" id="IPR024519">
    <property type="entry name" value="IAT_beta"/>
</dbReference>
<dbReference type="GO" id="GO:0007155">
    <property type="term" value="P:cell adhesion"/>
    <property type="evidence" value="ECO:0007669"/>
    <property type="project" value="InterPro"/>
</dbReference>
<dbReference type="Proteomes" id="UP000501168">
    <property type="component" value="Chromosome"/>
</dbReference>
<dbReference type="EMBL" id="CP050253">
    <property type="protein sequence ID" value="QIQ20641.1"/>
    <property type="molecule type" value="Genomic_DNA"/>
</dbReference>
<feature type="region of interest" description="Disordered" evidence="2">
    <location>
        <begin position="102"/>
        <end position="130"/>
    </location>
</feature>